<feature type="compositionally biased region" description="Low complexity" evidence="7">
    <location>
        <begin position="16"/>
        <end position="26"/>
    </location>
</feature>
<evidence type="ECO:0000256" key="6">
    <source>
        <dbReference type="ARBA" id="ARBA00023136"/>
    </source>
</evidence>
<comment type="subcellular location">
    <subcellularLocation>
        <location evidence="1">Endoplasmic reticulum membrane</location>
        <topology evidence="1">Multi-pass membrane protein</topology>
    </subcellularLocation>
</comment>
<keyword evidence="10" id="KW-1185">Reference proteome</keyword>
<dbReference type="Pfam" id="PF07281">
    <property type="entry name" value="INSIG"/>
    <property type="match status" value="1"/>
</dbReference>
<proteinExistence type="inferred from homology"/>
<name>A0A0J9XDR0_GEOCN</name>
<feature type="transmembrane region" description="Helical" evidence="8">
    <location>
        <begin position="224"/>
        <end position="243"/>
    </location>
</feature>
<comment type="similarity">
    <text evidence="2">Belongs to the INSIG family.</text>
</comment>
<protein>
    <submittedName>
        <fullName evidence="9">Similar to Saccharomyces cerevisiae YNL156C NSG2 Protein involved in regulation of sterol biosynthesis</fullName>
    </submittedName>
</protein>
<feature type="transmembrane region" description="Helical" evidence="8">
    <location>
        <begin position="250"/>
        <end position="270"/>
    </location>
</feature>
<evidence type="ECO:0000256" key="3">
    <source>
        <dbReference type="ARBA" id="ARBA00022692"/>
    </source>
</evidence>
<keyword evidence="6 8" id="KW-0472">Membrane</keyword>
<dbReference type="GO" id="GO:0016126">
    <property type="term" value="P:sterol biosynthetic process"/>
    <property type="evidence" value="ECO:0007669"/>
    <property type="project" value="TreeGrafter"/>
</dbReference>
<evidence type="ECO:0000256" key="2">
    <source>
        <dbReference type="ARBA" id="ARBA00007475"/>
    </source>
</evidence>
<gene>
    <name evidence="9" type="ORF">BN980_GECA11s00637g</name>
</gene>
<sequence length="315" mass="33960">MSVALPRSSNKARSKQSPPVQSPSSPNDGLKPQNDFSSRSYVNLTTSALAGVFGSQVSLAELTGDVPAASGTDVYDLTNKPSTTIQRPKSKKDKSNLVNHHPSLPSLSSNRSVVRFSVGALAPRIIALFAIGVVYGEVARNLHDNHLILSDTLNIVMSQNIAYFSAAWGTQGILLGFLLPLFDWVFPSTFVDFGKGGTDWSSIIRAVAAFLGIAYGVRKLPWESSMQAAAMWGLLNPFLWYILDATRNGFILSSLVAIVGSTVFAVLFPSHVPVAKLDSPEYISVIVWIASAYFISSICFGNIGRRMLTFGANAR</sequence>
<keyword evidence="4" id="KW-0256">Endoplasmic reticulum</keyword>
<dbReference type="InterPro" id="IPR025929">
    <property type="entry name" value="INSIG_fam"/>
</dbReference>
<feature type="transmembrane region" description="Helical" evidence="8">
    <location>
        <begin position="113"/>
        <end position="135"/>
    </location>
</feature>
<evidence type="ECO:0000313" key="10">
    <source>
        <dbReference type="Proteomes" id="UP000242525"/>
    </source>
</evidence>
<dbReference type="EMBL" id="CCBN010000011">
    <property type="protein sequence ID" value="CDO55405.1"/>
    <property type="molecule type" value="Genomic_DNA"/>
</dbReference>
<feature type="transmembrane region" description="Helical" evidence="8">
    <location>
        <begin position="282"/>
        <end position="303"/>
    </location>
</feature>
<evidence type="ECO:0000256" key="1">
    <source>
        <dbReference type="ARBA" id="ARBA00004477"/>
    </source>
</evidence>
<dbReference type="OrthoDB" id="205546at2759"/>
<evidence type="ECO:0000256" key="4">
    <source>
        <dbReference type="ARBA" id="ARBA00022824"/>
    </source>
</evidence>
<accession>A0A0J9XDR0</accession>
<feature type="region of interest" description="Disordered" evidence="7">
    <location>
        <begin position="1"/>
        <end position="37"/>
    </location>
</feature>
<dbReference type="GO" id="GO:0005789">
    <property type="term" value="C:endoplasmic reticulum membrane"/>
    <property type="evidence" value="ECO:0007669"/>
    <property type="project" value="UniProtKB-SubCell"/>
</dbReference>
<comment type="caution">
    <text evidence="9">The sequence shown here is derived from an EMBL/GenBank/DDBJ whole genome shotgun (WGS) entry which is preliminary data.</text>
</comment>
<evidence type="ECO:0000313" key="9">
    <source>
        <dbReference type="EMBL" id="CDO55405.1"/>
    </source>
</evidence>
<evidence type="ECO:0000256" key="5">
    <source>
        <dbReference type="ARBA" id="ARBA00022989"/>
    </source>
</evidence>
<organism evidence="9 10">
    <name type="scientific">Geotrichum candidum</name>
    <name type="common">Oospora lactis</name>
    <name type="synonym">Dipodascus geotrichum</name>
    <dbReference type="NCBI Taxonomy" id="1173061"/>
    <lineage>
        <taxon>Eukaryota</taxon>
        <taxon>Fungi</taxon>
        <taxon>Dikarya</taxon>
        <taxon>Ascomycota</taxon>
        <taxon>Saccharomycotina</taxon>
        <taxon>Dipodascomycetes</taxon>
        <taxon>Dipodascales</taxon>
        <taxon>Dipodascaceae</taxon>
        <taxon>Geotrichum</taxon>
    </lineage>
</organism>
<evidence type="ECO:0000256" key="8">
    <source>
        <dbReference type="SAM" id="Phobius"/>
    </source>
</evidence>
<reference evidence="9" key="1">
    <citation type="submission" date="2014-03" db="EMBL/GenBank/DDBJ databases">
        <authorList>
            <person name="Casaregola S."/>
        </authorList>
    </citation>
    <scope>NUCLEOTIDE SEQUENCE [LARGE SCALE GENOMIC DNA]</scope>
    <source>
        <strain evidence="9">CLIB 918</strain>
    </source>
</reference>
<dbReference type="PANTHER" id="PTHR15301">
    <property type="entry name" value="INSULIN-INDUCED GENE 1"/>
    <property type="match status" value="1"/>
</dbReference>
<feature type="region of interest" description="Disordered" evidence="7">
    <location>
        <begin position="77"/>
        <end position="103"/>
    </location>
</feature>
<dbReference type="Proteomes" id="UP000242525">
    <property type="component" value="Unassembled WGS sequence"/>
</dbReference>
<feature type="transmembrane region" description="Helical" evidence="8">
    <location>
        <begin position="161"/>
        <end position="186"/>
    </location>
</feature>
<dbReference type="STRING" id="1173061.A0A0J9XDR0"/>
<dbReference type="PANTHER" id="PTHR15301:SF3">
    <property type="entry name" value="PROTEIN NSG1-RELATED"/>
    <property type="match status" value="1"/>
</dbReference>
<evidence type="ECO:0000256" key="7">
    <source>
        <dbReference type="SAM" id="MobiDB-lite"/>
    </source>
</evidence>
<keyword evidence="5 8" id="KW-1133">Transmembrane helix</keyword>
<keyword evidence="3 8" id="KW-0812">Transmembrane</keyword>
<dbReference type="AlphaFoldDB" id="A0A0J9XDR0"/>